<name>A0AA96DR30_9BACT</name>
<dbReference type="EMBL" id="CP135130">
    <property type="protein sequence ID" value="WNP38840.1"/>
    <property type="molecule type" value="Genomic_DNA"/>
</dbReference>
<dbReference type="InterPro" id="IPR027417">
    <property type="entry name" value="P-loop_NTPase"/>
</dbReference>
<evidence type="ECO:0000313" key="5">
    <source>
        <dbReference type="EMBL" id="WNP40932.1"/>
    </source>
</evidence>
<dbReference type="InterPro" id="IPR041685">
    <property type="entry name" value="AAA_GajA/Old/RecF-like"/>
</dbReference>
<dbReference type="EMBL" id="CP134853">
    <property type="protein sequence ID" value="WNL28572.1"/>
    <property type="molecule type" value="Genomic_DNA"/>
</dbReference>
<protein>
    <submittedName>
        <fullName evidence="3">AAA family ATPase</fullName>
    </submittedName>
</protein>
<accession>A0AA96DR30</accession>
<dbReference type="EMBL" id="CP134855">
    <property type="protein sequence ID" value="WNL32690.1"/>
    <property type="molecule type" value="Genomic_DNA"/>
</dbReference>
<dbReference type="PANTHER" id="PTHR43581">
    <property type="entry name" value="ATP/GTP PHOSPHATASE"/>
    <property type="match status" value="1"/>
</dbReference>
<evidence type="ECO:0000313" key="3">
    <source>
        <dbReference type="EMBL" id="WNL32690.1"/>
    </source>
</evidence>
<evidence type="ECO:0000313" key="4">
    <source>
        <dbReference type="EMBL" id="WNP38840.1"/>
    </source>
</evidence>
<dbReference type="InterPro" id="IPR051396">
    <property type="entry name" value="Bact_Antivir_Def_Nuclease"/>
</dbReference>
<evidence type="ECO:0000313" key="2">
    <source>
        <dbReference type="EMBL" id="WNL28572.1"/>
    </source>
</evidence>
<dbReference type="AlphaFoldDB" id="A0AA96DR30"/>
<organism evidence="3">
    <name type="scientific">Arcobacter sp. AZ-2023</name>
    <dbReference type="NCBI Taxonomy" id="3074453"/>
    <lineage>
        <taxon>Bacteria</taxon>
        <taxon>Pseudomonadati</taxon>
        <taxon>Campylobacterota</taxon>
        <taxon>Epsilonproteobacteria</taxon>
        <taxon>Campylobacterales</taxon>
        <taxon>Arcobacteraceae</taxon>
        <taxon>Arcobacter</taxon>
    </lineage>
</organism>
<dbReference type="EMBL" id="CP135131">
    <property type="protein sequence ID" value="WNP40932.1"/>
    <property type="molecule type" value="Genomic_DNA"/>
</dbReference>
<feature type="domain" description="Endonuclease GajA/Old nuclease/RecF-like AAA" evidence="1">
    <location>
        <begin position="1"/>
        <end position="468"/>
    </location>
</feature>
<gene>
    <name evidence="4" type="ORF">RJG58_03870</name>
    <name evidence="5" type="ORF">RMP69_03870</name>
    <name evidence="2" type="ORF">RMQ65_04225</name>
    <name evidence="3" type="ORF">RMQ67_03870</name>
</gene>
<proteinExistence type="predicted"/>
<dbReference type="PANTHER" id="PTHR43581:SF4">
    <property type="entry name" value="ATP_GTP PHOSPHATASE"/>
    <property type="match status" value="1"/>
</dbReference>
<sequence>MISSISINNLRSLKIDKVDIKPLTILVGKNSSGKSSFLRTFPLIRQSIESNTIGPILWYGKYVDFGAFSEAINRNSENKSIKFGFNFMLNKNELLSLNPDINSFKEFYYIKNTNTNFSSNIDLEIIERNGKSVLNSLEIRFDNEKIFIEQENDFLTKLKINNYEIELKQKDFIRIQKGKFIPSLMLKYKDMGFFNNEIKMIDSWSDKFWKDYMLEHCIINIVKYFKTIEKKEIVKALTTIKIVKKDDLEEILTKLFQKDRTFVKYIITKKEEVVNDVYSGLIGIHLNDILNAINNKLTMTFKGVKYIAPLRANAQRYYRFQDLQVDEIDHEGSNLAMLVNSFTETEKKDFNSWTKENLGFALKVNKDGLHYSLKIKIGDNNEEYNISDMGFGFSQISPIIAMLWLETYKNKKSTIDNSIIFTIEQPELHLHPRFQAKLTKLFVNIIRYSQNSSKNIKIIFETHSNTMIETLCECIEQNQISKDDISIVLFEREEPNSPTKIKISSFDEKGYLINWPVGFFSGEDNAY</sequence>
<dbReference type="Pfam" id="PF13175">
    <property type="entry name" value="AAA_15"/>
    <property type="match status" value="1"/>
</dbReference>
<evidence type="ECO:0000259" key="1">
    <source>
        <dbReference type="Pfam" id="PF13175"/>
    </source>
</evidence>
<reference evidence="3" key="1">
    <citation type="submission" date="2023-09" db="EMBL/GenBank/DDBJ databases">
        <title>Arcobacter tbilisiensis sp. nov. isolated from chicken meat in Tbilisi, Georgia.</title>
        <authorList>
            <person name="Matthias R."/>
            <person name="Zautner A.E."/>
        </authorList>
    </citation>
    <scope>NUCLEOTIDE SEQUENCE</scope>
    <source>
        <strain evidence="4">LEO 101</strain>
        <strain evidence="2">LEO 49</strain>
        <strain evidence="5">LEO 50</strain>
        <strain evidence="3">LEO 53</strain>
    </source>
</reference>
<dbReference type="SUPFAM" id="SSF52540">
    <property type="entry name" value="P-loop containing nucleoside triphosphate hydrolases"/>
    <property type="match status" value="1"/>
</dbReference>